<accession>A0A9W5AQK8</accession>
<keyword evidence="1" id="KW-0472">Membrane</keyword>
<keyword evidence="1" id="KW-1133">Transmembrane helix</keyword>
<sequence length="61" mass="7377">MKEILYKNNIFIVFSIFFLLLMIGNYYLNRSFVKEVLTNEQLSILKNSSDKIQEWLENKKN</sequence>
<comment type="caution">
    <text evidence="2">The sequence shown here is derived from an EMBL/GenBank/DDBJ whole genome shotgun (WGS) entry which is preliminary data.</text>
</comment>
<reference evidence="2 3" key="1">
    <citation type="submission" date="2015-11" db="EMBL/GenBank/DDBJ databases">
        <authorList>
            <consortium name="Pathogen Informatics"/>
        </authorList>
    </citation>
    <scope>NUCLEOTIDE SEQUENCE [LARGE SCALE GENOMIC DNA]</scope>
    <source>
        <strain evidence="2 3">007A-0283</strain>
    </source>
</reference>
<dbReference type="Proteomes" id="UP000052245">
    <property type="component" value="Unassembled WGS sequence"/>
</dbReference>
<dbReference type="EMBL" id="FAVC01000002">
    <property type="protein sequence ID" value="CUU80930.1"/>
    <property type="molecule type" value="Genomic_DNA"/>
</dbReference>
<evidence type="ECO:0000313" key="2">
    <source>
        <dbReference type="EMBL" id="CUU80930.1"/>
    </source>
</evidence>
<evidence type="ECO:0000256" key="1">
    <source>
        <dbReference type="SAM" id="Phobius"/>
    </source>
</evidence>
<keyword evidence="1" id="KW-0812">Transmembrane</keyword>
<dbReference type="AlphaFoldDB" id="A0A9W5AQK8"/>
<proteinExistence type="predicted"/>
<name>A0A9W5AQK8_CAMHY</name>
<organism evidence="2 3">
    <name type="scientific">Campylobacter hyointestinalis subsp. hyointestinalis</name>
    <dbReference type="NCBI Taxonomy" id="91352"/>
    <lineage>
        <taxon>Bacteria</taxon>
        <taxon>Pseudomonadati</taxon>
        <taxon>Campylobacterota</taxon>
        <taxon>Epsilonproteobacteria</taxon>
        <taxon>Campylobacterales</taxon>
        <taxon>Campylobacteraceae</taxon>
        <taxon>Campylobacter</taxon>
    </lineage>
</organism>
<evidence type="ECO:0000313" key="3">
    <source>
        <dbReference type="Proteomes" id="UP000052245"/>
    </source>
</evidence>
<protein>
    <submittedName>
        <fullName evidence="2">Sensor kinase of two-component regulatory system</fullName>
    </submittedName>
</protein>
<feature type="transmembrane region" description="Helical" evidence="1">
    <location>
        <begin position="9"/>
        <end position="28"/>
    </location>
</feature>
<gene>
    <name evidence="2" type="ORF">ERS739223_00851</name>
</gene>
<dbReference type="RefSeq" id="WP_277934151.1">
    <property type="nucleotide sequence ID" value="NZ_FAUY01000001.1"/>
</dbReference>